<dbReference type="GO" id="GO:0000387">
    <property type="term" value="P:spliceosomal snRNP assembly"/>
    <property type="evidence" value="ECO:0007669"/>
    <property type="project" value="TreeGrafter"/>
</dbReference>
<dbReference type="InterPro" id="IPR047574">
    <property type="entry name" value="AD"/>
</dbReference>
<dbReference type="EMBL" id="HBEM01010517">
    <property type="protein sequence ID" value="CAD8443736.1"/>
    <property type="molecule type" value="Transcribed_RNA"/>
</dbReference>
<dbReference type="InterPro" id="IPR009422">
    <property type="entry name" value="Gemin6"/>
</dbReference>
<sequence>MTWTRDEAIITRIDDWIRKSDSRAKENNVDSKNLKRRRKELVSYLRENQIPVTDAGDWVGSQPPISLLSGQVVIHPPYTSRSILSDNQIVAKRVRGILGRFYSESISQPKARATGILPVDVLSSDKVATPGKDGYVVFD</sequence>
<protein>
    <recommendedName>
        <fullName evidence="1">AD domain-containing protein</fullName>
    </recommendedName>
</protein>
<evidence type="ECO:0000313" key="3">
    <source>
        <dbReference type="EMBL" id="CAD8443736.1"/>
    </source>
</evidence>
<dbReference type="EMBL" id="HBEM01010516">
    <property type="protein sequence ID" value="CAD8443735.1"/>
    <property type="molecule type" value="Transcribed_RNA"/>
</dbReference>
<dbReference type="GO" id="GO:0005634">
    <property type="term" value="C:nucleus"/>
    <property type="evidence" value="ECO:0007669"/>
    <property type="project" value="InterPro"/>
</dbReference>
<dbReference type="AlphaFoldDB" id="A0A6T6TIV8"/>
<evidence type="ECO:0000313" key="2">
    <source>
        <dbReference type="EMBL" id="CAD8443735.1"/>
    </source>
</evidence>
<dbReference type="PROSITE" id="PS52001">
    <property type="entry name" value="AD"/>
    <property type="match status" value="1"/>
</dbReference>
<dbReference type="GO" id="GO:0032797">
    <property type="term" value="C:SMN complex"/>
    <property type="evidence" value="ECO:0007669"/>
    <property type="project" value="TreeGrafter"/>
</dbReference>
<reference evidence="2" key="1">
    <citation type="submission" date="2021-01" db="EMBL/GenBank/DDBJ databases">
        <authorList>
            <person name="Corre E."/>
            <person name="Pelletier E."/>
            <person name="Niang G."/>
            <person name="Scheremetjew M."/>
            <person name="Finn R."/>
            <person name="Kale V."/>
            <person name="Holt S."/>
            <person name="Cochrane G."/>
            <person name="Meng A."/>
            <person name="Brown T."/>
            <person name="Cohen L."/>
        </authorList>
    </citation>
    <scope>NUCLEOTIDE SEQUENCE</scope>
    <source>
        <strain evidence="2">CCMP2058</strain>
    </source>
</reference>
<organism evidence="2">
    <name type="scientific">Amorphochlora amoebiformis</name>
    <dbReference type="NCBI Taxonomy" id="1561963"/>
    <lineage>
        <taxon>Eukaryota</taxon>
        <taxon>Sar</taxon>
        <taxon>Rhizaria</taxon>
        <taxon>Cercozoa</taxon>
        <taxon>Chlorarachniophyceae</taxon>
        <taxon>Amorphochlora</taxon>
    </lineage>
</organism>
<accession>A0A6T6TIV8</accession>
<dbReference type="PANTHER" id="PTHR14710:SF2">
    <property type="entry name" value="GEM-ASSOCIATED PROTEIN 6"/>
    <property type="match status" value="1"/>
</dbReference>
<name>A0A6T6TIV8_9EUKA</name>
<evidence type="ECO:0000259" key="1">
    <source>
        <dbReference type="PROSITE" id="PS52001"/>
    </source>
</evidence>
<dbReference type="PANTHER" id="PTHR14710">
    <property type="entry name" value="GEM-ASSOCIATED PROTEIN 6"/>
    <property type="match status" value="1"/>
</dbReference>
<proteinExistence type="predicted"/>
<gene>
    <name evidence="2" type="ORF">LAMO00422_LOCUS7365</name>
    <name evidence="3" type="ORF">LAMO00422_LOCUS7366</name>
</gene>
<dbReference type="GO" id="GO:0000245">
    <property type="term" value="P:spliceosomal complex assembly"/>
    <property type="evidence" value="ECO:0007669"/>
    <property type="project" value="InterPro"/>
</dbReference>
<feature type="domain" description="AD" evidence="1">
    <location>
        <begin position="6"/>
        <end position="106"/>
    </location>
</feature>